<feature type="domain" description="Xaa-Pro dipeptidyl-peptidase-like" evidence="2">
    <location>
        <begin position="42"/>
        <end position="202"/>
    </location>
</feature>
<dbReference type="AlphaFoldDB" id="A0AAE7UQZ7"/>
<dbReference type="InterPro" id="IPR000383">
    <property type="entry name" value="Xaa-Pro-like_dom"/>
</dbReference>
<dbReference type="RefSeq" id="WP_065699688.1">
    <property type="nucleotide sequence ID" value="NZ_CP049206.1"/>
</dbReference>
<evidence type="ECO:0000256" key="1">
    <source>
        <dbReference type="SAM" id="SignalP"/>
    </source>
</evidence>
<dbReference type="Gene3D" id="3.40.50.1820">
    <property type="entry name" value="alpha/beta hydrolase"/>
    <property type="match status" value="1"/>
</dbReference>
<evidence type="ECO:0000259" key="2">
    <source>
        <dbReference type="Pfam" id="PF02129"/>
    </source>
</evidence>
<dbReference type="PANTHER" id="PTHR22946">
    <property type="entry name" value="DIENELACTONE HYDROLASE DOMAIN-CONTAINING PROTEIN-RELATED"/>
    <property type="match status" value="1"/>
</dbReference>
<proteinExistence type="predicted"/>
<dbReference type="EMBL" id="JAAMCP010000001">
    <property type="protein sequence ID" value="NTF35721.1"/>
    <property type="molecule type" value="Genomic_DNA"/>
</dbReference>
<feature type="chain" id="PRO_5042093437" description="Xaa-Pro dipeptidyl-peptidase-like domain-containing protein" evidence="1">
    <location>
        <begin position="23"/>
        <end position="386"/>
    </location>
</feature>
<evidence type="ECO:0000313" key="3">
    <source>
        <dbReference type="EMBL" id="NTF35721.1"/>
    </source>
</evidence>
<dbReference type="Pfam" id="PF02129">
    <property type="entry name" value="Peptidase_S15"/>
    <property type="match status" value="1"/>
</dbReference>
<reference evidence="4" key="2">
    <citation type="submission" date="2020-02" db="EMBL/GenBank/DDBJ databases">
        <title>Unexpected conservation and global transmission of agrobacterial virulence plasmids.</title>
        <authorList>
            <person name="Weisberg A.J."/>
            <person name="Davis E.W. II"/>
            <person name="Tabima J.R."/>
            <person name="Belcher M.S."/>
            <person name="Miller M."/>
            <person name="Kuo C.-H."/>
            <person name="Loper J.E."/>
            <person name="Grunwald N.J."/>
            <person name="Putnam M.L."/>
            <person name="Chang J.H."/>
        </authorList>
    </citation>
    <scope>NUCLEOTIDE SEQUENCE</scope>
    <source>
        <strain evidence="4">W2/73</strain>
    </source>
</reference>
<keyword evidence="6" id="KW-1185">Reference proteome</keyword>
<sequence length="386" mass="41749">MVFRLLCFASLIILSYDIGAGAAPLTYDATRIETQINGLRVGLEAFIAKPAISGRLPVVLITHGSNNTPEKLDASDELGNWALDFAARGYLAVAVLRQGYGKSDGTVNQSGGTCEAPTPALVLQRDADDLEGALKAIALRPDADMSRVVAVGQSRGGSAVTALSARSSVHLSAVISVSGGVYHLNKGAQPRPFHAYDNCERYRDALIETVSGYARTAHMPQLWAYEENDPWFAPDLVQAFRQGWGKSGGNVQVAILPPSDINGHQLFFSAQGRASLHPLVDNFLRRNNLPTWSKAETATLRATLRPDQQKDLDAYLEGGTAERALAIAKDGSGRLHYNEGRAISDRARRDALKTCEDQEHKSCKLLMANFDLLPQTVSHDKSEGPE</sequence>
<dbReference type="SUPFAM" id="SSF53474">
    <property type="entry name" value="alpha/beta-Hydrolases"/>
    <property type="match status" value="1"/>
</dbReference>
<dbReference type="Proteomes" id="UP000663912">
    <property type="component" value="Chromosome 1"/>
</dbReference>
<keyword evidence="1" id="KW-0732">Signal</keyword>
<reference evidence="3 6" key="1">
    <citation type="journal article" date="2020" name="Science">
        <title>Unexpected conservation and global transmission of agrobacterial virulence plasmids.</title>
        <authorList>
            <person name="Weisberg A.J."/>
            <person name="Davis E.W. 2nd"/>
            <person name="Tabima J."/>
            <person name="Belcher M.S."/>
            <person name="Miller M."/>
            <person name="Kuo C.H."/>
            <person name="Loper J.E."/>
            <person name="Grunwald N.J."/>
            <person name="Putnam M.L."/>
            <person name="Chang J.H."/>
        </authorList>
    </citation>
    <scope>NUCLEOTIDE SEQUENCE [LARGE SCALE GENOMIC DNA]</scope>
    <source>
        <strain evidence="3 6">A19/93</strain>
    </source>
</reference>
<accession>A0AAE7UQZ7</accession>
<organism evidence="4 5">
    <name type="scientific">Agrobacterium rubi</name>
    <dbReference type="NCBI Taxonomy" id="28099"/>
    <lineage>
        <taxon>Bacteria</taxon>
        <taxon>Pseudomonadati</taxon>
        <taxon>Pseudomonadota</taxon>
        <taxon>Alphaproteobacteria</taxon>
        <taxon>Hyphomicrobiales</taxon>
        <taxon>Rhizobiaceae</taxon>
        <taxon>Rhizobium/Agrobacterium group</taxon>
        <taxon>Agrobacterium</taxon>
    </lineage>
</organism>
<feature type="signal peptide" evidence="1">
    <location>
        <begin position="1"/>
        <end position="22"/>
    </location>
</feature>
<evidence type="ECO:0000313" key="6">
    <source>
        <dbReference type="Proteomes" id="UP000822331"/>
    </source>
</evidence>
<dbReference type="EMBL" id="CP049206">
    <property type="protein sequence ID" value="QTG00837.1"/>
    <property type="molecule type" value="Genomic_DNA"/>
</dbReference>
<dbReference type="GO" id="GO:0016787">
    <property type="term" value="F:hydrolase activity"/>
    <property type="evidence" value="ECO:0007669"/>
    <property type="project" value="InterPro"/>
</dbReference>
<dbReference type="KEGG" id="arui:G6M88_10730"/>
<dbReference type="InterPro" id="IPR029058">
    <property type="entry name" value="AB_hydrolase_fold"/>
</dbReference>
<dbReference type="InterPro" id="IPR050261">
    <property type="entry name" value="FrsA_esterase"/>
</dbReference>
<name>A0AAE7UQZ7_9HYPH</name>
<gene>
    <name evidence="3" type="ORF">G6L72_03200</name>
    <name evidence="4" type="ORF">G6M88_10730</name>
</gene>
<evidence type="ECO:0000313" key="5">
    <source>
        <dbReference type="Proteomes" id="UP000663912"/>
    </source>
</evidence>
<evidence type="ECO:0000313" key="4">
    <source>
        <dbReference type="EMBL" id="QTG00837.1"/>
    </source>
</evidence>
<dbReference type="Proteomes" id="UP000822331">
    <property type="component" value="Unassembled WGS sequence"/>
</dbReference>
<protein>
    <recommendedName>
        <fullName evidence="2">Xaa-Pro dipeptidyl-peptidase-like domain-containing protein</fullName>
    </recommendedName>
</protein>